<name>A0AAP2DS86_9BACT</name>
<protein>
    <submittedName>
        <fullName evidence="1">DUF72 domain-containing protein</fullName>
    </submittedName>
</protein>
<dbReference type="EMBL" id="JAHESF010000034">
    <property type="protein sequence ID" value="MBT1700062.1"/>
    <property type="molecule type" value="Genomic_DNA"/>
</dbReference>
<proteinExistence type="predicted"/>
<dbReference type="Gene3D" id="3.20.20.410">
    <property type="entry name" value="Protein of unknown function UPF0759"/>
    <property type="match status" value="1"/>
</dbReference>
<evidence type="ECO:0000313" key="2">
    <source>
        <dbReference type="Proteomes" id="UP001319200"/>
    </source>
</evidence>
<keyword evidence="2" id="KW-1185">Reference proteome</keyword>
<sequence length="258" mass="30703">MLGETPMKKWWIGCSGFYYKGWRGAFYPEKLPQRNWFEYYCQYFNTVELNVTFYRFPKLTDLQGWFKRSPGDFRFTVKAPRLITHYKKFNNATRETRDFYNTVSNGLEEKLGSILFQLHPRIEYSEENLSRILETLDTAYTNVLEFRHPSWWRDDVYKTLKAHNITFCGISYPDLPDPVIKTASAVYYRFHGVPQLYLSSYSNRQLQQTADELKRFRNVTDVYCYFNNDIEVAAVRNAKSLQRLAKGVRLKEGVRSKN</sequence>
<dbReference type="PANTHER" id="PTHR30348:SF4">
    <property type="entry name" value="DUF72 DOMAIN-CONTAINING PROTEIN"/>
    <property type="match status" value="1"/>
</dbReference>
<dbReference type="RefSeq" id="WP_254168399.1">
    <property type="nucleotide sequence ID" value="NZ_JAHESF010000034.1"/>
</dbReference>
<dbReference type="Proteomes" id="UP001319200">
    <property type="component" value="Unassembled WGS sequence"/>
</dbReference>
<dbReference type="InterPro" id="IPR002763">
    <property type="entry name" value="DUF72"/>
</dbReference>
<dbReference type="InterPro" id="IPR036520">
    <property type="entry name" value="UPF0759_sf"/>
</dbReference>
<accession>A0AAP2DS86</accession>
<dbReference type="PANTHER" id="PTHR30348">
    <property type="entry name" value="UNCHARACTERIZED PROTEIN YECE"/>
    <property type="match status" value="1"/>
</dbReference>
<dbReference type="AlphaFoldDB" id="A0AAP2DS86"/>
<organism evidence="1 2">
    <name type="scientific">Chryseosolibacter histidini</name>
    <dbReference type="NCBI Taxonomy" id="2782349"/>
    <lineage>
        <taxon>Bacteria</taxon>
        <taxon>Pseudomonadati</taxon>
        <taxon>Bacteroidota</taxon>
        <taxon>Cytophagia</taxon>
        <taxon>Cytophagales</taxon>
        <taxon>Chryseotaleaceae</taxon>
        <taxon>Chryseosolibacter</taxon>
    </lineage>
</organism>
<gene>
    <name evidence="1" type="ORF">KK083_24455</name>
</gene>
<dbReference type="SUPFAM" id="SSF117396">
    <property type="entry name" value="TM1631-like"/>
    <property type="match status" value="1"/>
</dbReference>
<dbReference type="Pfam" id="PF01904">
    <property type="entry name" value="DUF72"/>
    <property type="match status" value="1"/>
</dbReference>
<evidence type="ECO:0000313" key="1">
    <source>
        <dbReference type="EMBL" id="MBT1700062.1"/>
    </source>
</evidence>
<reference evidence="1 2" key="1">
    <citation type="submission" date="2021-05" db="EMBL/GenBank/DDBJ databases">
        <title>A Polyphasic approach of four new species of the genus Ohtaekwangia: Ohtaekwangia histidinii sp. nov., Ohtaekwangia cretensis sp. nov., Ohtaekwangia indiensis sp. nov., Ohtaekwangia reichenbachii sp. nov. from diverse environment.</title>
        <authorList>
            <person name="Octaviana S."/>
        </authorList>
    </citation>
    <scope>NUCLEOTIDE SEQUENCE [LARGE SCALE GENOMIC DNA]</scope>
    <source>
        <strain evidence="1 2">PWU4</strain>
    </source>
</reference>
<comment type="caution">
    <text evidence="1">The sequence shown here is derived from an EMBL/GenBank/DDBJ whole genome shotgun (WGS) entry which is preliminary data.</text>
</comment>